<accession>A0ABT8LCD0</accession>
<dbReference type="InterPro" id="IPR021255">
    <property type="entry name" value="DUF2807"/>
</dbReference>
<evidence type="ECO:0000313" key="2">
    <source>
        <dbReference type="EMBL" id="MDN5215442.1"/>
    </source>
</evidence>
<protein>
    <submittedName>
        <fullName evidence="2">Head GIN domain-containing protein</fullName>
    </submittedName>
</protein>
<evidence type="ECO:0000313" key="3">
    <source>
        <dbReference type="Proteomes" id="UP001172083"/>
    </source>
</evidence>
<sequence length="240" mass="26239">MKTQNRNIYIVLAVFFSLLSSCDDYYHDCIRGNGPTVRDERNVDDFDEIYNAINANVHITQGEPFQVIIEGREDIVDKIRTRVNNDELSIESRYCLKGGGVDIFITMPEITRISNAGSGNIFSDNVWVTEDLDMSVSGSGDINADLEADNLDYKIAGSGNITLTGNCVVQDIRISGSGRVNSFGLFSDEADVNISGSGRCEINVDEILDVRISGSGRVYYKGNPIIDSSISGSGRIIDAN</sequence>
<dbReference type="PANTHER" id="PTHR39200:SF1">
    <property type="entry name" value="AUTO-TRANSPORTER ADHESIN HEAD GIN DOMAIN-CONTAINING PROTEIN-RELATED"/>
    <property type="match status" value="1"/>
</dbReference>
<dbReference type="PROSITE" id="PS51257">
    <property type="entry name" value="PROKAR_LIPOPROTEIN"/>
    <property type="match status" value="1"/>
</dbReference>
<dbReference type="Gene3D" id="2.160.20.120">
    <property type="match status" value="1"/>
</dbReference>
<gene>
    <name evidence="2" type="ORF">QQ020_25405</name>
</gene>
<dbReference type="EMBL" id="JAUJEB010000006">
    <property type="protein sequence ID" value="MDN5215442.1"/>
    <property type="molecule type" value="Genomic_DNA"/>
</dbReference>
<reference evidence="2" key="1">
    <citation type="submission" date="2023-06" db="EMBL/GenBank/DDBJ databases">
        <title>Genomic of Agaribacillus aureum.</title>
        <authorList>
            <person name="Wang G."/>
        </authorList>
    </citation>
    <scope>NUCLEOTIDE SEQUENCE</scope>
    <source>
        <strain evidence="2">BMA12</strain>
    </source>
</reference>
<organism evidence="2 3">
    <name type="scientific">Agaribacillus aureus</name>
    <dbReference type="NCBI Taxonomy" id="3051825"/>
    <lineage>
        <taxon>Bacteria</taxon>
        <taxon>Pseudomonadati</taxon>
        <taxon>Bacteroidota</taxon>
        <taxon>Cytophagia</taxon>
        <taxon>Cytophagales</taxon>
        <taxon>Splendidivirgaceae</taxon>
        <taxon>Agaribacillus</taxon>
    </lineage>
</organism>
<evidence type="ECO:0000259" key="1">
    <source>
        <dbReference type="Pfam" id="PF10988"/>
    </source>
</evidence>
<name>A0ABT8LCD0_9BACT</name>
<dbReference type="PANTHER" id="PTHR39200">
    <property type="entry name" value="HYPOTHETICAL EXPORTED PROTEIN"/>
    <property type="match status" value="1"/>
</dbReference>
<proteinExistence type="predicted"/>
<dbReference type="Proteomes" id="UP001172083">
    <property type="component" value="Unassembled WGS sequence"/>
</dbReference>
<feature type="domain" description="Putative auto-transporter adhesin head GIN" evidence="1">
    <location>
        <begin position="45"/>
        <end position="224"/>
    </location>
</feature>
<dbReference type="Pfam" id="PF10988">
    <property type="entry name" value="DUF2807"/>
    <property type="match status" value="1"/>
</dbReference>
<comment type="caution">
    <text evidence="2">The sequence shown here is derived from an EMBL/GenBank/DDBJ whole genome shotgun (WGS) entry which is preliminary data.</text>
</comment>
<keyword evidence="3" id="KW-1185">Reference proteome</keyword>
<dbReference type="RefSeq" id="WP_346760772.1">
    <property type="nucleotide sequence ID" value="NZ_JAUJEB010000006.1"/>
</dbReference>